<dbReference type="PANTHER" id="PTHR16223">
    <property type="entry name" value="TRANSCRIPTION FACTOR BHLH83-RELATED"/>
    <property type="match status" value="1"/>
</dbReference>
<evidence type="ECO:0000256" key="6">
    <source>
        <dbReference type="SAM" id="MobiDB-lite"/>
    </source>
</evidence>
<keyword evidence="3" id="KW-0238">DNA-binding</keyword>
<accession>A0A8B8KHU0</accession>
<dbReference type="Gene3D" id="4.10.280.10">
    <property type="entry name" value="Helix-loop-helix DNA-binding domain"/>
    <property type="match status" value="1"/>
</dbReference>
<dbReference type="InterPro" id="IPR036638">
    <property type="entry name" value="HLH_DNA-bd_sf"/>
</dbReference>
<dbReference type="KEGG" id="aprc:113855173"/>
<evidence type="ECO:0000256" key="2">
    <source>
        <dbReference type="ARBA" id="ARBA00023015"/>
    </source>
</evidence>
<evidence type="ECO:0000256" key="1">
    <source>
        <dbReference type="ARBA" id="ARBA00004123"/>
    </source>
</evidence>
<dbReference type="RefSeq" id="XP_027342489.1">
    <property type="nucleotide sequence ID" value="XM_027486688.1"/>
</dbReference>
<keyword evidence="4" id="KW-0804">Transcription</keyword>
<reference evidence="9" key="2">
    <citation type="submission" date="2025-08" db="UniProtKB">
        <authorList>
            <consortium name="RefSeq"/>
        </authorList>
    </citation>
    <scope>IDENTIFICATION</scope>
    <source>
        <tissue evidence="9">Young leaves</tissue>
    </source>
</reference>
<dbReference type="GeneID" id="113855173"/>
<dbReference type="SMART" id="SM00353">
    <property type="entry name" value="HLH"/>
    <property type="match status" value="1"/>
</dbReference>
<feature type="domain" description="BHLH" evidence="7">
    <location>
        <begin position="362"/>
        <end position="412"/>
    </location>
</feature>
<dbReference type="Proteomes" id="UP000694853">
    <property type="component" value="Unplaced"/>
</dbReference>
<dbReference type="AlphaFoldDB" id="A0A8B8KHU0"/>
<dbReference type="GO" id="GO:0046983">
    <property type="term" value="F:protein dimerization activity"/>
    <property type="evidence" value="ECO:0007669"/>
    <property type="project" value="InterPro"/>
</dbReference>
<proteinExistence type="predicted"/>
<comment type="subcellular location">
    <subcellularLocation>
        <location evidence="1">Nucleus</location>
    </subcellularLocation>
</comment>
<evidence type="ECO:0000256" key="4">
    <source>
        <dbReference type="ARBA" id="ARBA00023163"/>
    </source>
</evidence>
<dbReference type="GO" id="GO:0000978">
    <property type="term" value="F:RNA polymerase II cis-regulatory region sequence-specific DNA binding"/>
    <property type="evidence" value="ECO:0007669"/>
    <property type="project" value="TreeGrafter"/>
</dbReference>
<keyword evidence="8" id="KW-1185">Reference proteome</keyword>
<dbReference type="OrthoDB" id="2019494at2759"/>
<dbReference type="PANTHER" id="PTHR16223:SF345">
    <property type="entry name" value="TRANSCRIPTION FACTOR BHLH130-LIKE"/>
    <property type="match status" value="1"/>
</dbReference>
<dbReference type="Pfam" id="PF00010">
    <property type="entry name" value="HLH"/>
    <property type="match status" value="1"/>
</dbReference>
<evidence type="ECO:0000256" key="5">
    <source>
        <dbReference type="ARBA" id="ARBA00023242"/>
    </source>
</evidence>
<feature type="region of interest" description="Disordered" evidence="6">
    <location>
        <begin position="100"/>
        <end position="133"/>
    </location>
</feature>
<protein>
    <submittedName>
        <fullName evidence="9">Transcription factor bHLH130-like</fullName>
    </submittedName>
</protein>
<name>A0A8B8KHU0_ABRPR</name>
<keyword evidence="5" id="KW-0539">Nucleus</keyword>
<dbReference type="GO" id="GO:0000981">
    <property type="term" value="F:DNA-binding transcription factor activity, RNA polymerase II-specific"/>
    <property type="evidence" value="ECO:0007669"/>
    <property type="project" value="TreeGrafter"/>
</dbReference>
<dbReference type="GO" id="GO:0005634">
    <property type="term" value="C:nucleus"/>
    <property type="evidence" value="ECO:0007669"/>
    <property type="project" value="UniProtKB-SubCell"/>
</dbReference>
<evidence type="ECO:0000259" key="7">
    <source>
        <dbReference type="PROSITE" id="PS50888"/>
    </source>
</evidence>
<evidence type="ECO:0000313" key="9">
    <source>
        <dbReference type="RefSeq" id="XP_027342489.1"/>
    </source>
</evidence>
<dbReference type="SUPFAM" id="SSF47459">
    <property type="entry name" value="HLH, helix-loop-helix DNA-binding domain"/>
    <property type="match status" value="1"/>
</dbReference>
<dbReference type="InterPro" id="IPR011598">
    <property type="entry name" value="bHLH_dom"/>
</dbReference>
<organism evidence="8 9">
    <name type="scientific">Abrus precatorius</name>
    <name type="common">Indian licorice</name>
    <name type="synonym">Glycine abrus</name>
    <dbReference type="NCBI Taxonomy" id="3816"/>
    <lineage>
        <taxon>Eukaryota</taxon>
        <taxon>Viridiplantae</taxon>
        <taxon>Streptophyta</taxon>
        <taxon>Embryophyta</taxon>
        <taxon>Tracheophyta</taxon>
        <taxon>Spermatophyta</taxon>
        <taxon>Magnoliopsida</taxon>
        <taxon>eudicotyledons</taxon>
        <taxon>Gunneridae</taxon>
        <taxon>Pentapetalae</taxon>
        <taxon>rosids</taxon>
        <taxon>fabids</taxon>
        <taxon>Fabales</taxon>
        <taxon>Fabaceae</taxon>
        <taxon>Papilionoideae</taxon>
        <taxon>50 kb inversion clade</taxon>
        <taxon>NPAAA clade</taxon>
        <taxon>indigoferoid/millettioid clade</taxon>
        <taxon>Abreae</taxon>
        <taxon>Abrus</taxon>
    </lineage>
</organism>
<gene>
    <name evidence="9" type="primary">LOC113855173</name>
</gene>
<dbReference type="PROSITE" id="PS50888">
    <property type="entry name" value="BHLH"/>
    <property type="match status" value="1"/>
</dbReference>
<keyword evidence="2" id="KW-0805">Transcription regulation</keyword>
<dbReference type="InterPro" id="IPR045843">
    <property type="entry name" value="IND-like"/>
</dbReference>
<reference evidence="8" key="1">
    <citation type="journal article" date="2019" name="Toxins">
        <title>Detection of Abrin-Like and Prepropulchellin-Like Toxin Genes and Transcripts Using Whole Genome Sequencing and Full-Length Transcript Sequencing of Abrus precatorius.</title>
        <authorList>
            <person name="Hovde B.T."/>
            <person name="Daligault H.E."/>
            <person name="Hanschen E.R."/>
            <person name="Kunde Y.A."/>
            <person name="Johnson M.B."/>
            <person name="Starkenburg S.R."/>
            <person name="Johnson S.L."/>
        </authorList>
    </citation>
    <scope>NUCLEOTIDE SEQUENCE [LARGE SCALE GENOMIC DNA]</scope>
</reference>
<evidence type="ECO:0000313" key="8">
    <source>
        <dbReference type="Proteomes" id="UP000694853"/>
    </source>
</evidence>
<sequence>MSVMYSPVLKYSDVELRRNQEMDSSIGHPQQHCHQPNSGLFRYRSAPSSLLASLIDNNINGCPNEESFTSEDHHHYLPSTTSEMETMLSKLVSSNNGWSSSESLQEFGGKPVKQEMGASVPQGPKQQQQNGYSYGGSQLIYQSQQIQGLPNVSSSAAGNAFDGSFGVVNTMTSENSTQSKMGVRNCSNLLRQKSSPAGFFSIENDLAALREVGSFKASDVTNRQANASTSGLHGTLIFSSRPSSCMKRMPQIAENGNESLEENCVQSRNLVNDSGNSRCYIPNFSEIWDTSAFTAQKSESEDEIMFSTSNGLESQEADICYQNLGLTHHLSLPSSSTKMTSIEKILQIQGSVPCKIRAKRGFATHPRSIAERVRRTRISERIKKLQGLFPKSDKQTSTADMLDLAVEYIKDLQQQVKILTDCKAKCKCTSYEKKQCTKACA</sequence>
<dbReference type="FunFam" id="4.10.280.10:FF:000021">
    <property type="entry name" value="Transcription factor bHLH130 family"/>
    <property type="match status" value="1"/>
</dbReference>
<evidence type="ECO:0000256" key="3">
    <source>
        <dbReference type="ARBA" id="ARBA00023125"/>
    </source>
</evidence>